<organism evidence="1 2">
    <name type="scientific">Moniliophthora roreri</name>
    <name type="common">Frosty pod rot fungus</name>
    <name type="synonym">Monilia roreri</name>
    <dbReference type="NCBI Taxonomy" id="221103"/>
    <lineage>
        <taxon>Eukaryota</taxon>
        <taxon>Fungi</taxon>
        <taxon>Dikarya</taxon>
        <taxon>Basidiomycota</taxon>
        <taxon>Agaricomycotina</taxon>
        <taxon>Agaricomycetes</taxon>
        <taxon>Agaricomycetidae</taxon>
        <taxon>Agaricales</taxon>
        <taxon>Marasmiineae</taxon>
        <taxon>Marasmiaceae</taxon>
        <taxon>Moniliophthora</taxon>
    </lineage>
</organism>
<dbReference type="EMBL" id="LATX01001404">
    <property type="protein sequence ID" value="KTB41965.1"/>
    <property type="molecule type" value="Genomic_DNA"/>
</dbReference>
<protein>
    <submittedName>
        <fullName evidence="1">Uncharacterized protein</fullName>
    </submittedName>
</protein>
<sequence length="8" mass="927">MSVRGHLK</sequence>
<proteinExistence type="predicted"/>
<evidence type="ECO:0000313" key="2">
    <source>
        <dbReference type="Proteomes" id="UP000054988"/>
    </source>
</evidence>
<name>A0A0W0G058_MONRR</name>
<accession>A0A0W0G058</accession>
<comment type="caution">
    <text evidence="1">The sequence shown here is derived from an EMBL/GenBank/DDBJ whole genome shotgun (WGS) entry which is preliminary data.</text>
</comment>
<evidence type="ECO:0000313" key="1">
    <source>
        <dbReference type="EMBL" id="KTB41965.1"/>
    </source>
</evidence>
<gene>
    <name evidence="1" type="ORF">WG66_5459</name>
</gene>
<reference evidence="1 2" key="1">
    <citation type="submission" date="2015-12" db="EMBL/GenBank/DDBJ databases">
        <title>Draft genome sequence of Moniliophthora roreri, the causal agent of frosty pod rot of cacao.</title>
        <authorList>
            <person name="Aime M.C."/>
            <person name="Diaz-Valderrama J.R."/>
            <person name="Kijpornyongpan T."/>
            <person name="Phillips-Mora W."/>
        </authorList>
    </citation>
    <scope>NUCLEOTIDE SEQUENCE [LARGE SCALE GENOMIC DNA]</scope>
    <source>
        <strain evidence="1 2">MCA 2952</strain>
    </source>
</reference>
<dbReference type="Proteomes" id="UP000054988">
    <property type="component" value="Unassembled WGS sequence"/>
</dbReference>